<protein>
    <recommendedName>
        <fullName evidence="4 17">NADH-ubiquinone oxidoreductase chain 5</fullName>
        <ecNumber evidence="3 17">7.1.1.2</ecNumber>
    </recommendedName>
</protein>
<keyword evidence="11 17" id="KW-1133">Transmembrane helix</keyword>
<evidence type="ECO:0000256" key="4">
    <source>
        <dbReference type="ARBA" id="ARBA00021096"/>
    </source>
</evidence>
<dbReference type="EC" id="7.1.1.2" evidence="3 17"/>
<evidence type="ECO:0000256" key="15">
    <source>
        <dbReference type="ARBA" id="ARBA00023136"/>
    </source>
</evidence>
<evidence type="ECO:0000256" key="7">
    <source>
        <dbReference type="ARBA" id="ARBA00022692"/>
    </source>
</evidence>
<evidence type="ECO:0000256" key="6">
    <source>
        <dbReference type="ARBA" id="ARBA00022660"/>
    </source>
</evidence>
<feature type="transmembrane region" description="Helical" evidence="17">
    <location>
        <begin position="87"/>
        <end position="106"/>
    </location>
</feature>
<organism evidence="21">
    <name type="scientific">Parapsyche difformis</name>
    <dbReference type="NCBI Taxonomy" id="2904886"/>
    <lineage>
        <taxon>Eukaryota</taxon>
        <taxon>Metazoa</taxon>
        <taxon>Ecdysozoa</taxon>
        <taxon>Arthropoda</taxon>
        <taxon>Hexapoda</taxon>
        <taxon>Insecta</taxon>
        <taxon>Pterygota</taxon>
        <taxon>Neoptera</taxon>
        <taxon>Endopterygota</taxon>
        <taxon>Trichoptera</taxon>
        <taxon>Annulipalpia</taxon>
        <taxon>Hydropsychoidea</taxon>
        <taxon>Hydropsychidae</taxon>
        <taxon>Arctopsychinae</taxon>
        <taxon>Parapsyche</taxon>
    </lineage>
</organism>
<evidence type="ECO:0000256" key="16">
    <source>
        <dbReference type="ARBA" id="ARBA00049551"/>
    </source>
</evidence>
<feature type="transmembrane region" description="Helical" evidence="17">
    <location>
        <begin position="306"/>
        <end position="324"/>
    </location>
</feature>
<dbReference type="PRINTS" id="PR01434">
    <property type="entry name" value="NADHDHGNASE5"/>
</dbReference>
<dbReference type="InterPro" id="IPR003945">
    <property type="entry name" value="NU5C-like"/>
</dbReference>
<feature type="domain" description="NADH:quinone oxidoreductase/Mrp antiporter transmembrane" evidence="18">
    <location>
        <begin position="107"/>
        <end position="391"/>
    </location>
</feature>
<dbReference type="GeneID" id="77424797"/>
<reference evidence="21" key="1">
    <citation type="submission" date="2021-11" db="EMBL/GenBank/DDBJ databases">
        <authorList>
            <person name="Ge X.-Y."/>
            <person name="Peng L."/>
            <person name="Sun C.-H."/>
            <person name="Wang B.-X."/>
        </authorList>
    </citation>
    <scope>NUCLEOTIDE SEQUENCE</scope>
</reference>
<dbReference type="Pfam" id="PF06455">
    <property type="entry name" value="NADH5_C"/>
    <property type="match status" value="1"/>
</dbReference>
<keyword evidence="8" id="KW-0999">Mitochondrion inner membrane</keyword>
<feature type="transmembrane region" description="Helical" evidence="17">
    <location>
        <begin position="549"/>
        <end position="571"/>
    </location>
</feature>
<accession>A0A9E8LNK6</accession>
<keyword evidence="14 17" id="KW-0496">Mitochondrion</keyword>
<dbReference type="InterPro" id="IPR001516">
    <property type="entry name" value="Proton_antipo_N"/>
</dbReference>
<evidence type="ECO:0000256" key="1">
    <source>
        <dbReference type="ARBA" id="ARBA00003257"/>
    </source>
</evidence>
<keyword evidence="12 17" id="KW-0520">NAD</keyword>
<proteinExistence type="inferred from homology"/>
<feature type="domain" description="NADH-Ubiquinone oxidoreductase (complex I) chain 5 N-terminal" evidence="19">
    <location>
        <begin position="50"/>
        <end position="90"/>
    </location>
</feature>
<dbReference type="GO" id="GO:0042773">
    <property type="term" value="P:ATP synthesis coupled electron transport"/>
    <property type="evidence" value="ECO:0007669"/>
    <property type="project" value="InterPro"/>
</dbReference>
<feature type="transmembrane region" description="Helical" evidence="17">
    <location>
        <begin position="48"/>
        <end position="75"/>
    </location>
</feature>
<feature type="transmembrane region" description="Helical" evidence="17">
    <location>
        <begin position="376"/>
        <end position="401"/>
    </location>
</feature>
<dbReference type="Pfam" id="PF00361">
    <property type="entry name" value="Proton_antipo_M"/>
    <property type="match status" value="1"/>
</dbReference>
<keyword evidence="13 17" id="KW-0830">Ubiquinone</keyword>
<dbReference type="CTD" id="4540"/>
<evidence type="ECO:0000259" key="20">
    <source>
        <dbReference type="Pfam" id="PF06455"/>
    </source>
</evidence>
<dbReference type="Pfam" id="PF00662">
    <property type="entry name" value="Proton_antipo_N"/>
    <property type="match status" value="1"/>
</dbReference>
<feature type="transmembrane region" description="Helical" evidence="17">
    <location>
        <begin position="249"/>
        <end position="267"/>
    </location>
</feature>
<dbReference type="InterPro" id="IPR001750">
    <property type="entry name" value="ND/Mrp_TM"/>
</dbReference>
<keyword evidence="6" id="KW-0679">Respiratory chain</keyword>
<dbReference type="PANTHER" id="PTHR42829">
    <property type="entry name" value="NADH-UBIQUINONE OXIDOREDUCTASE CHAIN 5"/>
    <property type="match status" value="1"/>
</dbReference>
<feature type="transmembrane region" description="Helical" evidence="17">
    <location>
        <begin position="113"/>
        <end position="132"/>
    </location>
</feature>
<evidence type="ECO:0000256" key="10">
    <source>
        <dbReference type="ARBA" id="ARBA00022982"/>
    </source>
</evidence>
<evidence type="ECO:0000256" key="9">
    <source>
        <dbReference type="ARBA" id="ARBA00022967"/>
    </source>
</evidence>
<feature type="transmembrane region" description="Helical" evidence="17">
    <location>
        <begin position="185"/>
        <end position="206"/>
    </location>
</feature>
<evidence type="ECO:0000256" key="14">
    <source>
        <dbReference type="ARBA" id="ARBA00023128"/>
    </source>
</evidence>
<evidence type="ECO:0000256" key="13">
    <source>
        <dbReference type="ARBA" id="ARBA00023075"/>
    </source>
</evidence>
<feature type="transmembrane region" description="Helical" evidence="17">
    <location>
        <begin position="493"/>
        <end position="514"/>
    </location>
</feature>
<feature type="transmembrane region" description="Helical" evidence="17">
    <location>
        <begin position="218"/>
        <end position="237"/>
    </location>
</feature>
<keyword evidence="9" id="KW-1278">Translocase</keyword>
<reference evidence="21" key="2">
    <citation type="journal article" date="2022" name="Syst. Entomol.">
        <title>Massive gene rearrangements of mitochondrial genomes and implications for the phylogeny of Trichoptera (Insecta).</title>
        <authorList>
            <person name="Ge X."/>
            <person name="Peng L."/>
            <person name="Vogler A.P."/>
            <person name="Morse J.C."/>
            <person name="Yang L."/>
            <person name="Sun C."/>
            <person name="Wang B."/>
        </authorList>
    </citation>
    <scope>NUCLEOTIDE SEQUENCE</scope>
</reference>
<evidence type="ECO:0000256" key="3">
    <source>
        <dbReference type="ARBA" id="ARBA00012944"/>
    </source>
</evidence>
<feature type="transmembrane region" description="Helical" evidence="17">
    <location>
        <begin position="12"/>
        <end position="36"/>
    </location>
</feature>
<dbReference type="RefSeq" id="YP_010585946.1">
    <property type="nucleotide sequence ID" value="NC_069237.1"/>
</dbReference>
<name>A0A9E8LNK6_9NEOP</name>
<dbReference type="GO" id="GO:0003954">
    <property type="term" value="F:NADH dehydrogenase activity"/>
    <property type="evidence" value="ECO:0007669"/>
    <property type="project" value="TreeGrafter"/>
</dbReference>
<comment type="catalytic activity">
    <reaction evidence="16 17">
        <text>a ubiquinone + NADH + 5 H(+)(in) = a ubiquinol + NAD(+) + 4 H(+)(out)</text>
        <dbReference type="Rhea" id="RHEA:29091"/>
        <dbReference type="Rhea" id="RHEA-COMP:9565"/>
        <dbReference type="Rhea" id="RHEA-COMP:9566"/>
        <dbReference type="ChEBI" id="CHEBI:15378"/>
        <dbReference type="ChEBI" id="CHEBI:16389"/>
        <dbReference type="ChEBI" id="CHEBI:17976"/>
        <dbReference type="ChEBI" id="CHEBI:57540"/>
        <dbReference type="ChEBI" id="CHEBI:57945"/>
        <dbReference type="EC" id="7.1.1.2"/>
    </reaction>
</comment>
<comment type="similarity">
    <text evidence="17">Belongs to the complex I subunit 5 family.</text>
</comment>
<feature type="transmembrane region" description="Helical" evidence="17">
    <location>
        <begin position="460"/>
        <end position="481"/>
    </location>
</feature>
<dbReference type="PANTHER" id="PTHR42829:SF2">
    <property type="entry name" value="NADH-UBIQUINONE OXIDOREDUCTASE CHAIN 5"/>
    <property type="match status" value="1"/>
</dbReference>
<dbReference type="InterPro" id="IPR010934">
    <property type="entry name" value="NADH_DH_su5_C"/>
</dbReference>
<dbReference type="GO" id="GO:0008137">
    <property type="term" value="F:NADH dehydrogenase (ubiquinone) activity"/>
    <property type="evidence" value="ECO:0007669"/>
    <property type="project" value="UniProtKB-EC"/>
</dbReference>
<feature type="transmembrane region" description="Helical" evidence="17">
    <location>
        <begin position="279"/>
        <end position="299"/>
    </location>
</feature>
<evidence type="ECO:0000313" key="21">
    <source>
        <dbReference type="EMBL" id="UZZ43682.1"/>
    </source>
</evidence>
<feature type="transmembrane region" description="Helical" evidence="17">
    <location>
        <begin position="344"/>
        <end position="364"/>
    </location>
</feature>
<comment type="subcellular location">
    <subcellularLocation>
        <location evidence="2">Mitochondrion inner membrane</location>
        <topology evidence="2">Multi-pass membrane protein</topology>
    </subcellularLocation>
</comment>
<evidence type="ECO:0000256" key="2">
    <source>
        <dbReference type="ARBA" id="ARBA00004448"/>
    </source>
</evidence>
<feature type="domain" description="NADH dehydrogenase subunit 5 C-terminal" evidence="20">
    <location>
        <begin position="395"/>
        <end position="572"/>
    </location>
</feature>
<evidence type="ECO:0000256" key="5">
    <source>
        <dbReference type="ARBA" id="ARBA00022448"/>
    </source>
</evidence>
<feature type="transmembrane region" description="Helical" evidence="17">
    <location>
        <begin position="421"/>
        <end position="448"/>
    </location>
</feature>
<evidence type="ECO:0000259" key="19">
    <source>
        <dbReference type="Pfam" id="PF00662"/>
    </source>
</evidence>
<keyword evidence="5 17" id="KW-0813">Transport</keyword>
<comment type="function">
    <text evidence="1">Core subunit of the mitochondrial membrane respiratory chain NADH dehydrogenase (Complex I) that is believed to belong to the minimal assembly required for catalysis. Complex I functions in the transfer of electrons from NADH to the respiratory chain. The immediate electron acceptor for the enzyme is believed to be ubiquinone.</text>
</comment>
<geneLocation type="mitochondrion" evidence="21"/>
<evidence type="ECO:0000256" key="8">
    <source>
        <dbReference type="ARBA" id="ARBA00022792"/>
    </source>
</evidence>
<dbReference type="GO" id="GO:0015990">
    <property type="term" value="P:electron transport coupled proton transport"/>
    <property type="evidence" value="ECO:0007669"/>
    <property type="project" value="TreeGrafter"/>
</dbReference>
<keyword evidence="10" id="KW-0249">Electron transport</keyword>
<dbReference type="EMBL" id="OL677995">
    <property type="protein sequence ID" value="UZZ43682.1"/>
    <property type="molecule type" value="Genomic_DNA"/>
</dbReference>
<evidence type="ECO:0000256" key="12">
    <source>
        <dbReference type="ARBA" id="ARBA00023027"/>
    </source>
</evidence>
<dbReference type="GO" id="GO:0005743">
    <property type="term" value="C:mitochondrial inner membrane"/>
    <property type="evidence" value="ECO:0007669"/>
    <property type="project" value="UniProtKB-SubCell"/>
</dbReference>
<gene>
    <name evidence="21" type="primary">ND5</name>
</gene>
<keyword evidence="7 17" id="KW-0812">Transmembrane</keyword>
<dbReference type="AlphaFoldDB" id="A0A9E8LNK6"/>
<evidence type="ECO:0000256" key="17">
    <source>
        <dbReference type="RuleBase" id="RU003404"/>
    </source>
</evidence>
<feature type="transmembrane region" description="Helical" evidence="17">
    <location>
        <begin position="152"/>
        <end position="173"/>
    </location>
</feature>
<evidence type="ECO:0000259" key="18">
    <source>
        <dbReference type="Pfam" id="PF00361"/>
    </source>
</evidence>
<comment type="function">
    <text evidence="17">Core subunit of the mitochondrial membrane respiratory chain NADH dehydrogenase (Complex I) which catalyzes electron transfer from NADH through the respiratory chain, using ubiquinone as an electron acceptor. Essential for the catalytic activity and assembly of complex I.</text>
</comment>
<keyword evidence="15 17" id="KW-0472">Membrane</keyword>
<sequence length="574" mass="64293">MYLNSICWISSIFLVSVSITGFISGGVLMISDFSMFFEWEVTSMNSSFLFMTFYVDWMSLLFLGLVSLISSVVIFYSKSYMSNELNLSRFIGLVLLFVLSMILMIFSMNLISILLGWDGLGLVSFCLVIYYQNVKSFNSGMLTVLSNRVGDVMLLFSIIWMFNYGGWNFLSYLEIFKMDKIMSGILMLVIMAAMTKSAQIPFSAWLPAAMAAPTPVSALVHSSTLVTAGVYLLVRFSGGMSVEMGTTKFLLIVGGMTMLMAGISANFEYDLKKIIALSTLSQLGLMVSILCLGFCELAFFHLMAHAMFKALLFMCAGLMIHSFLDSQDIRSMGGVSVGMPLVSLNLNVSNLALCGMPFLAGFYSKDLILEMILMSNINFLIFFFFFFSTGLTVSYTVRVLYYSNWGGTKFSSFYMFHDSDYVMVNGMMVLLVVSVVGGSGLSWLTFPFSFSVNLFGIKKMLICLFILSGVFLGGGLSYVSWVLKNKSLMKMTMFLSMMWFLPFLSVYSGSVLGLKSSNLLLKVFDLGWLEKLGGQSSYFYFHNFSNLNYYFQLNSLKISLLSFFFFFLVVLCSM</sequence>
<evidence type="ECO:0000256" key="11">
    <source>
        <dbReference type="ARBA" id="ARBA00022989"/>
    </source>
</evidence>